<proteinExistence type="predicted"/>
<name>A0A0J7Y4A4_9SPHN</name>
<accession>A0A0J7Y4A4</accession>
<dbReference type="AlphaFoldDB" id="A0A0J7Y4A4"/>
<gene>
    <name evidence="1" type="ORF">V473_06330</name>
</gene>
<comment type="caution">
    <text evidence="1">The sequence shown here is derived from an EMBL/GenBank/DDBJ whole genome shotgun (WGS) entry which is preliminary data.</text>
</comment>
<keyword evidence="2" id="KW-1185">Reference proteome</keyword>
<reference evidence="1 2" key="1">
    <citation type="journal article" date="2015" name="G3 (Bethesda)">
        <title>Insights into Ongoing Evolution of the Hexachlorocyclohexane Catabolic Pathway from Comparative Genomics of Ten Sphingomonadaceae Strains.</title>
        <authorList>
            <person name="Pearce S.L."/>
            <person name="Oakeshott J.G."/>
            <person name="Pandey G."/>
        </authorList>
    </citation>
    <scope>NUCLEOTIDE SEQUENCE [LARGE SCALE GENOMIC DNA]</scope>
    <source>
        <strain evidence="1 2">LL01</strain>
    </source>
</reference>
<evidence type="ECO:0000313" key="2">
    <source>
        <dbReference type="Proteomes" id="UP000052232"/>
    </source>
</evidence>
<evidence type="ECO:0000313" key="1">
    <source>
        <dbReference type="EMBL" id="KMS58756.1"/>
    </source>
</evidence>
<sequence>MIDTHFQPIKKPVAGIDIFCMDNKEMMHLNPNFRWLT</sequence>
<organism evidence="1 2">
    <name type="scientific">Sphingobium cupriresistens LL01</name>
    <dbReference type="NCBI Taxonomy" id="1420583"/>
    <lineage>
        <taxon>Bacteria</taxon>
        <taxon>Pseudomonadati</taxon>
        <taxon>Pseudomonadota</taxon>
        <taxon>Alphaproteobacteria</taxon>
        <taxon>Sphingomonadales</taxon>
        <taxon>Sphingomonadaceae</taxon>
        <taxon>Sphingobium</taxon>
    </lineage>
</organism>
<protein>
    <submittedName>
        <fullName evidence="1">Uncharacterized protein</fullName>
    </submittedName>
</protein>
<dbReference type="Proteomes" id="UP000052232">
    <property type="component" value="Unassembled WGS sequence"/>
</dbReference>
<dbReference type="EMBL" id="JACT01000001">
    <property type="protein sequence ID" value="KMS58756.1"/>
    <property type="molecule type" value="Genomic_DNA"/>
</dbReference>